<proteinExistence type="inferred from homology"/>
<evidence type="ECO:0000256" key="2">
    <source>
        <dbReference type="PIRSR" id="PIRSR605511-1"/>
    </source>
</evidence>
<feature type="region of interest" description="Disordered" evidence="4">
    <location>
        <begin position="357"/>
        <end position="435"/>
    </location>
</feature>
<keyword evidence="3" id="KW-0479">Metal-binding</keyword>
<dbReference type="Gene3D" id="2.120.10.30">
    <property type="entry name" value="TolB, C-terminal domain"/>
    <property type="match status" value="1"/>
</dbReference>
<dbReference type="InterPro" id="IPR005511">
    <property type="entry name" value="SMP-30"/>
</dbReference>
<name>A0A7R9KLQ3_9ACAR</name>
<feature type="binding site" evidence="3">
    <location>
        <position position="107"/>
    </location>
    <ligand>
        <name>substrate</name>
    </ligand>
</feature>
<evidence type="ECO:0000313" key="7">
    <source>
        <dbReference type="EMBL" id="CAD7624140.1"/>
    </source>
</evidence>
<dbReference type="InterPro" id="IPR013658">
    <property type="entry name" value="SGL"/>
</dbReference>
<dbReference type="OrthoDB" id="423498at2759"/>
<feature type="signal peptide" evidence="5">
    <location>
        <begin position="1"/>
        <end position="19"/>
    </location>
</feature>
<organism evidence="7">
    <name type="scientific">Medioppia subpectinata</name>
    <dbReference type="NCBI Taxonomy" id="1979941"/>
    <lineage>
        <taxon>Eukaryota</taxon>
        <taxon>Metazoa</taxon>
        <taxon>Ecdysozoa</taxon>
        <taxon>Arthropoda</taxon>
        <taxon>Chelicerata</taxon>
        <taxon>Arachnida</taxon>
        <taxon>Acari</taxon>
        <taxon>Acariformes</taxon>
        <taxon>Sarcoptiformes</taxon>
        <taxon>Oribatida</taxon>
        <taxon>Brachypylina</taxon>
        <taxon>Oppioidea</taxon>
        <taxon>Oppiidae</taxon>
        <taxon>Medioppia</taxon>
    </lineage>
</organism>
<dbReference type="SUPFAM" id="SSF63829">
    <property type="entry name" value="Calcium-dependent phosphotriesterase"/>
    <property type="match status" value="1"/>
</dbReference>
<evidence type="ECO:0000313" key="8">
    <source>
        <dbReference type="Proteomes" id="UP000759131"/>
    </source>
</evidence>
<evidence type="ECO:0000256" key="4">
    <source>
        <dbReference type="SAM" id="MobiDB-lite"/>
    </source>
</evidence>
<feature type="binding site" evidence="3">
    <location>
        <position position="105"/>
    </location>
    <ligand>
        <name>substrate</name>
    </ligand>
</feature>
<feature type="binding site" evidence="3">
    <location>
        <position position="215"/>
    </location>
    <ligand>
        <name>a divalent metal cation</name>
        <dbReference type="ChEBI" id="CHEBI:60240"/>
    </ligand>
</feature>
<evidence type="ECO:0000256" key="3">
    <source>
        <dbReference type="PIRSR" id="PIRSR605511-2"/>
    </source>
</evidence>
<dbReference type="PANTHER" id="PTHR10907:SF47">
    <property type="entry name" value="REGUCALCIN"/>
    <property type="match status" value="1"/>
</dbReference>
<feature type="binding site" evidence="3">
    <location>
        <position position="37"/>
    </location>
    <ligand>
        <name>a divalent metal cation</name>
        <dbReference type="ChEBI" id="CHEBI:60240"/>
    </ligand>
</feature>
<evidence type="ECO:0000256" key="1">
    <source>
        <dbReference type="ARBA" id="ARBA00008853"/>
    </source>
</evidence>
<dbReference type="Pfam" id="PF08450">
    <property type="entry name" value="SGL"/>
    <property type="match status" value="1"/>
</dbReference>
<dbReference type="EMBL" id="OC856699">
    <property type="protein sequence ID" value="CAD7624140.1"/>
    <property type="molecule type" value="Genomic_DNA"/>
</dbReference>
<feature type="active site" description="Proton donor/acceptor" evidence="2">
    <location>
        <position position="215"/>
    </location>
</feature>
<comment type="cofactor">
    <cofactor evidence="3">
        <name>Zn(2+)</name>
        <dbReference type="ChEBI" id="CHEBI:29105"/>
    </cofactor>
    <text evidence="3">Binds 1 divalent metal cation per subunit.</text>
</comment>
<keyword evidence="5" id="KW-0732">Signal</keyword>
<keyword evidence="3" id="KW-0862">Zinc</keyword>
<evidence type="ECO:0000259" key="6">
    <source>
        <dbReference type="Pfam" id="PF08450"/>
    </source>
</evidence>
<feature type="domain" description="SMP-30/Gluconolactonase/LRE-like region" evidence="6">
    <location>
        <begin position="35"/>
        <end position="274"/>
    </location>
</feature>
<accession>A0A7R9KLQ3</accession>
<evidence type="ECO:0000256" key="5">
    <source>
        <dbReference type="SAM" id="SignalP"/>
    </source>
</evidence>
<gene>
    <name evidence="7" type="ORF">OSB1V03_LOCUS4586</name>
</gene>
<dbReference type="GO" id="GO:0005509">
    <property type="term" value="F:calcium ion binding"/>
    <property type="evidence" value="ECO:0007669"/>
    <property type="project" value="TreeGrafter"/>
</dbReference>
<sequence>MNLHTLCLCLLLSVTYSVAKVHYKVAAVEKLDNDLGEGPHWDEKQQVLWHTDINEFRVCRLNVTSQDSECHKLTDIATFVHPYPNGEDLLVSQREVAPELKGQERFNEGQPDKSGRMWLATVTDSLTPGDHSVLPGKGNLWTWESGKGFTKAADNFYLTNGITWSHDQKKLFINDSEGRKIYVFDFDLDKGTVSNRKVLVDAETNTDWTVNDHPDGLTIDITGHLWAASYAAGRVVKVDPNTGDVVDTCAIPCPLVTTPVFGGPNMNQMFITTAYKNFGPDQHPAHPTCGKVHRITSDDTNFAAFNASELSTNITASDPILEIIPLNSTNSINSSHPKPIPTTASNNEYHILVVPKNTTNSSRPTPQPLARPNTTSTSLTSTGLSNTSLVSTTLNSTPLNSTPTGPSIPTNATPINTTTISYSTGTTNTTTTGTTNTTTLSELAFKRKAYPDRTRTVNLNQHETNMVGSEVTKVMQVLNATISRDYGSRKTARVLKVELDEAFKDRNYRFSVIIARNASALVCKRLYGVWMSVTANNKHYLLVGSYKANKAKKLSEGQMDRIEDWTSVYFINYEDMLEQPRYV</sequence>
<feature type="chain" id="PRO_5035680168" description="SMP-30/Gluconolactonase/LRE-like region domain-containing protein" evidence="5">
    <location>
        <begin position="20"/>
        <end position="583"/>
    </location>
</feature>
<feature type="binding site" evidence="3">
    <location>
        <position position="160"/>
    </location>
    <ligand>
        <name>a divalent metal cation</name>
        <dbReference type="ChEBI" id="CHEBI:60240"/>
    </ligand>
</feature>
<dbReference type="InterPro" id="IPR011042">
    <property type="entry name" value="6-blade_b-propeller_TolB-like"/>
</dbReference>
<dbReference type="PRINTS" id="PR01790">
    <property type="entry name" value="SMP30FAMILY"/>
</dbReference>
<feature type="compositionally biased region" description="Low complexity" evidence="4">
    <location>
        <begin position="372"/>
        <end position="435"/>
    </location>
</feature>
<dbReference type="GO" id="GO:0004341">
    <property type="term" value="F:gluconolactonase activity"/>
    <property type="evidence" value="ECO:0007669"/>
    <property type="project" value="TreeGrafter"/>
</dbReference>
<dbReference type="AlphaFoldDB" id="A0A7R9KLQ3"/>
<dbReference type="EMBL" id="CAJPIZ010002124">
    <property type="protein sequence ID" value="CAG2104570.1"/>
    <property type="molecule type" value="Genomic_DNA"/>
</dbReference>
<dbReference type="PANTHER" id="PTHR10907">
    <property type="entry name" value="REGUCALCIN"/>
    <property type="match status" value="1"/>
</dbReference>
<protein>
    <recommendedName>
        <fullName evidence="6">SMP-30/Gluconolactonase/LRE-like region domain-containing protein</fullName>
    </recommendedName>
</protein>
<keyword evidence="8" id="KW-1185">Reference proteome</keyword>
<comment type="similarity">
    <text evidence="1">Belongs to the SMP-30/CGR1 family.</text>
</comment>
<dbReference type="Proteomes" id="UP000759131">
    <property type="component" value="Unassembled WGS sequence"/>
</dbReference>
<reference evidence="7" key="1">
    <citation type="submission" date="2020-11" db="EMBL/GenBank/DDBJ databases">
        <authorList>
            <person name="Tran Van P."/>
        </authorList>
    </citation>
    <scope>NUCLEOTIDE SEQUENCE</scope>
</reference>
<dbReference type="GO" id="GO:0019853">
    <property type="term" value="P:L-ascorbic acid biosynthetic process"/>
    <property type="evidence" value="ECO:0007669"/>
    <property type="project" value="TreeGrafter"/>
</dbReference>